<reference evidence="1" key="2">
    <citation type="journal article" date="2015" name="Fish Shellfish Immunol.">
        <title>Early steps in the European eel (Anguilla anguilla)-Vibrio vulnificus interaction in the gills: Role of the RtxA13 toxin.</title>
        <authorList>
            <person name="Callol A."/>
            <person name="Pajuelo D."/>
            <person name="Ebbesson L."/>
            <person name="Teles M."/>
            <person name="MacKenzie S."/>
            <person name="Amaro C."/>
        </authorList>
    </citation>
    <scope>NUCLEOTIDE SEQUENCE</scope>
</reference>
<reference evidence="1" key="1">
    <citation type="submission" date="2014-11" db="EMBL/GenBank/DDBJ databases">
        <authorList>
            <person name="Amaro Gonzalez C."/>
        </authorList>
    </citation>
    <scope>NUCLEOTIDE SEQUENCE</scope>
</reference>
<name>A0A0E9V434_ANGAN</name>
<dbReference type="AlphaFoldDB" id="A0A0E9V434"/>
<accession>A0A0E9V434</accession>
<organism evidence="1">
    <name type="scientific">Anguilla anguilla</name>
    <name type="common">European freshwater eel</name>
    <name type="synonym">Muraena anguilla</name>
    <dbReference type="NCBI Taxonomy" id="7936"/>
    <lineage>
        <taxon>Eukaryota</taxon>
        <taxon>Metazoa</taxon>
        <taxon>Chordata</taxon>
        <taxon>Craniata</taxon>
        <taxon>Vertebrata</taxon>
        <taxon>Euteleostomi</taxon>
        <taxon>Actinopterygii</taxon>
        <taxon>Neopterygii</taxon>
        <taxon>Teleostei</taxon>
        <taxon>Anguilliformes</taxon>
        <taxon>Anguillidae</taxon>
        <taxon>Anguilla</taxon>
    </lineage>
</organism>
<proteinExistence type="predicted"/>
<protein>
    <submittedName>
        <fullName evidence="1">Uncharacterized protein</fullName>
    </submittedName>
</protein>
<evidence type="ECO:0000313" key="1">
    <source>
        <dbReference type="EMBL" id="JAH72874.1"/>
    </source>
</evidence>
<sequence length="40" mass="4674">MSHQTLSVLEQQALFRKSCKAGHYFPPHKWSHKTVPSFSF</sequence>
<dbReference type="EMBL" id="GBXM01035703">
    <property type="protein sequence ID" value="JAH72874.1"/>
    <property type="molecule type" value="Transcribed_RNA"/>
</dbReference>